<name>A0A3A3FZ79_9BURK</name>
<comment type="caution">
    <text evidence="6">The sequence shown here is derived from an EMBL/GenBank/DDBJ whole genome shotgun (WGS) entry which is preliminary data.</text>
</comment>
<evidence type="ECO:0000256" key="2">
    <source>
        <dbReference type="ARBA" id="ARBA00022630"/>
    </source>
</evidence>
<evidence type="ECO:0000256" key="3">
    <source>
        <dbReference type="ARBA" id="ARBA00022827"/>
    </source>
</evidence>
<dbReference type="Pfam" id="PF00441">
    <property type="entry name" value="Acyl-CoA_dh_1"/>
    <property type="match status" value="1"/>
</dbReference>
<keyword evidence="2" id="KW-0285">Flavoprotein</keyword>
<dbReference type="CDD" id="cd00567">
    <property type="entry name" value="ACAD"/>
    <property type="match status" value="1"/>
</dbReference>
<protein>
    <submittedName>
        <fullName evidence="6">Acyl-CoA dehydrogenase</fullName>
    </submittedName>
</protein>
<accession>A0A3A3FZ79</accession>
<evidence type="ECO:0000256" key="4">
    <source>
        <dbReference type="ARBA" id="ARBA00023002"/>
    </source>
</evidence>
<feature type="domain" description="Acyl-CoA dehydrogenase/oxidase C-terminal" evidence="5">
    <location>
        <begin position="227"/>
        <end position="368"/>
    </location>
</feature>
<dbReference type="GO" id="GO:0003995">
    <property type="term" value="F:acyl-CoA dehydrogenase activity"/>
    <property type="evidence" value="ECO:0007669"/>
    <property type="project" value="TreeGrafter"/>
</dbReference>
<dbReference type="PANTHER" id="PTHR43884:SF20">
    <property type="entry name" value="ACYL-COA DEHYDROGENASE FADE28"/>
    <property type="match status" value="1"/>
</dbReference>
<proteinExistence type="inferred from homology"/>
<dbReference type="AlphaFoldDB" id="A0A3A3FZ79"/>
<evidence type="ECO:0000313" key="7">
    <source>
        <dbReference type="Proteomes" id="UP000265955"/>
    </source>
</evidence>
<sequence length="375" mass="41079">MRAPMKSRKPLSPNRYWICEADVMDNESFMLVVDNARRWFAQHQPLADRIARFHDGHAEAGDTRSTWTDMGWTALSVPEAEGGFDASMAQCFQLLRLAGSDARPEPLDLILMLGAVPALAPYMGGNMRLALADRWFGQLEFTDAAQTVLHGSSGALYGGHLATHALLPVVVKAQGACVLKLACVALDSPGVLREAVRLIDGRHTVRLRLQQAAVQVLDSEETTAPLADQVLDRAAAGLVADASGVFKGAFELTLDYLKQRRQFGRPLSDQQALQHRMADIFCDLQQMLALSERLAAEIDAQPAGPWTTLPIAKSFVGRRALRAAGQLIQVSGGIGMTEEYRLGHYYKRLHVAATLFGDAEHQLRRIAVRETLFAA</sequence>
<evidence type="ECO:0000313" key="6">
    <source>
        <dbReference type="EMBL" id="RJF92389.1"/>
    </source>
</evidence>
<dbReference type="EMBL" id="QYUO01000003">
    <property type="protein sequence ID" value="RJF92389.1"/>
    <property type="molecule type" value="Genomic_DNA"/>
</dbReference>
<dbReference type="Gene3D" id="1.20.140.10">
    <property type="entry name" value="Butyryl-CoA Dehydrogenase, subunit A, domain 3"/>
    <property type="match status" value="1"/>
</dbReference>
<comment type="similarity">
    <text evidence="1">Belongs to the acyl-CoA dehydrogenase family.</text>
</comment>
<dbReference type="SUPFAM" id="SSF56645">
    <property type="entry name" value="Acyl-CoA dehydrogenase NM domain-like"/>
    <property type="match status" value="1"/>
</dbReference>
<dbReference type="SUPFAM" id="SSF47203">
    <property type="entry name" value="Acyl-CoA dehydrogenase C-terminal domain-like"/>
    <property type="match status" value="1"/>
</dbReference>
<reference evidence="7" key="1">
    <citation type="submission" date="2018-09" db="EMBL/GenBank/DDBJ databases">
        <authorList>
            <person name="Zhu H."/>
        </authorList>
    </citation>
    <scope>NUCLEOTIDE SEQUENCE [LARGE SCALE GENOMIC DNA]</scope>
    <source>
        <strain evidence="7">K1R23-30</strain>
    </source>
</reference>
<evidence type="ECO:0000256" key="1">
    <source>
        <dbReference type="ARBA" id="ARBA00009347"/>
    </source>
</evidence>
<gene>
    <name evidence="6" type="ORF">D3871_27610</name>
</gene>
<dbReference type="InterPro" id="IPR009100">
    <property type="entry name" value="AcylCoA_DH/oxidase_NM_dom_sf"/>
</dbReference>
<evidence type="ECO:0000259" key="5">
    <source>
        <dbReference type="Pfam" id="PF00441"/>
    </source>
</evidence>
<dbReference type="Proteomes" id="UP000265955">
    <property type="component" value="Unassembled WGS sequence"/>
</dbReference>
<keyword evidence="3" id="KW-0274">FAD</keyword>
<dbReference type="PANTHER" id="PTHR43884">
    <property type="entry name" value="ACYL-COA DEHYDROGENASE"/>
    <property type="match status" value="1"/>
</dbReference>
<organism evidence="6 7">
    <name type="scientific">Noviherbaspirillum saxi</name>
    <dbReference type="NCBI Taxonomy" id="2320863"/>
    <lineage>
        <taxon>Bacteria</taxon>
        <taxon>Pseudomonadati</taxon>
        <taxon>Pseudomonadota</taxon>
        <taxon>Betaproteobacteria</taxon>
        <taxon>Burkholderiales</taxon>
        <taxon>Oxalobacteraceae</taxon>
        <taxon>Noviherbaspirillum</taxon>
    </lineage>
</organism>
<dbReference type="InterPro" id="IPR036250">
    <property type="entry name" value="AcylCo_DH-like_C"/>
</dbReference>
<keyword evidence="7" id="KW-1185">Reference proteome</keyword>
<keyword evidence="4" id="KW-0560">Oxidoreductase</keyword>
<dbReference type="InterPro" id="IPR009075">
    <property type="entry name" value="AcylCo_DH/oxidase_C"/>
</dbReference>